<dbReference type="KEGG" id="ncs:NCAS_0D04070"/>
<proteinExistence type="predicted"/>
<feature type="compositionally biased region" description="Acidic residues" evidence="1">
    <location>
        <begin position="115"/>
        <end position="124"/>
    </location>
</feature>
<dbReference type="GeneID" id="96903594"/>
<reference key="2">
    <citation type="submission" date="2011-08" db="EMBL/GenBank/DDBJ databases">
        <title>Genome sequence of Naumovozyma castellii.</title>
        <authorList>
            <person name="Gordon J.L."/>
            <person name="Armisen D."/>
            <person name="Proux-Wera E."/>
            <person name="OhEigeartaigh S.S."/>
            <person name="Byrne K.P."/>
            <person name="Wolfe K.H."/>
        </authorList>
    </citation>
    <scope>NUCLEOTIDE SEQUENCE</scope>
    <source>
        <strain>Type strain:CBS 4309</strain>
    </source>
</reference>
<feature type="region of interest" description="Disordered" evidence="1">
    <location>
        <begin position="100"/>
        <end position="124"/>
    </location>
</feature>
<dbReference type="EMBL" id="HE576755">
    <property type="protein sequence ID" value="CCC69988.1"/>
    <property type="molecule type" value="Genomic_DNA"/>
</dbReference>
<dbReference type="OMA" id="DSIFSEC"/>
<keyword evidence="3" id="KW-1185">Reference proteome</keyword>
<dbReference type="PANTHER" id="PTHR15615:SF123">
    <property type="entry name" value="PHO85 CYCLIN-10-RELATED"/>
    <property type="match status" value="1"/>
</dbReference>
<name>G0VEJ7_NAUCA</name>
<dbReference type="eggNOG" id="KOG1674">
    <property type="taxonomic scope" value="Eukaryota"/>
</dbReference>
<dbReference type="PANTHER" id="PTHR15615">
    <property type="match status" value="1"/>
</dbReference>
<evidence type="ECO:0000313" key="2">
    <source>
        <dbReference type="EMBL" id="CCC69988.1"/>
    </source>
</evidence>
<organism evidence="2 3">
    <name type="scientific">Naumovozyma castellii</name>
    <name type="common">Yeast</name>
    <name type="synonym">Saccharomyces castellii</name>
    <dbReference type="NCBI Taxonomy" id="27288"/>
    <lineage>
        <taxon>Eukaryota</taxon>
        <taxon>Fungi</taxon>
        <taxon>Dikarya</taxon>
        <taxon>Ascomycota</taxon>
        <taxon>Saccharomycotina</taxon>
        <taxon>Saccharomycetes</taxon>
        <taxon>Saccharomycetales</taxon>
        <taxon>Saccharomycetaceae</taxon>
        <taxon>Naumovozyma</taxon>
    </lineage>
</organism>
<evidence type="ECO:0000256" key="1">
    <source>
        <dbReference type="SAM" id="MobiDB-lite"/>
    </source>
</evidence>
<reference evidence="2 3" key="1">
    <citation type="journal article" date="2011" name="Proc. Natl. Acad. Sci. U.S.A.">
        <title>Evolutionary erosion of yeast sex chromosomes by mating-type switching accidents.</title>
        <authorList>
            <person name="Gordon J.L."/>
            <person name="Armisen D."/>
            <person name="Proux-Wera E."/>
            <person name="Oheigeartaigh S.S."/>
            <person name="Byrne K.P."/>
            <person name="Wolfe K.H."/>
        </authorList>
    </citation>
    <scope>NUCLEOTIDE SEQUENCE [LARGE SCALE GENOMIC DNA]</scope>
    <source>
        <strain evidence="3">ATCC 76901 / BCRC 22586 / CBS 4309 / NBRC 1992 / NRRL Y-12630</strain>
    </source>
</reference>
<dbReference type="AlphaFoldDB" id="G0VEJ7"/>
<dbReference type="Gene3D" id="1.10.472.10">
    <property type="entry name" value="Cyclin-like"/>
    <property type="match status" value="1"/>
</dbReference>
<dbReference type="GO" id="GO:0016538">
    <property type="term" value="F:cyclin-dependent protein serine/threonine kinase regulator activity"/>
    <property type="evidence" value="ECO:0007669"/>
    <property type="project" value="TreeGrafter"/>
</dbReference>
<dbReference type="InParanoid" id="G0VEJ7"/>
<feature type="compositionally biased region" description="Low complexity" evidence="1">
    <location>
        <begin position="18"/>
        <end position="30"/>
    </location>
</feature>
<dbReference type="Pfam" id="PF08613">
    <property type="entry name" value="Cyclin"/>
    <property type="match status" value="1"/>
</dbReference>
<accession>G0VEJ7</accession>
<dbReference type="InterPro" id="IPR036915">
    <property type="entry name" value="Cyclin-like_sf"/>
</dbReference>
<feature type="region of interest" description="Disordered" evidence="1">
    <location>
        <begin position="1"/>
        <end position="33"/>
    </location>
</feature>
<dbReference type="GO" id="GO:0005634">
    <property type="term" value="C:nucleus"/>
    <property type="evidence" value="ECO:0007669"/>
    <property type="project" value="TreeGrafter"/>
</dbReference>
<dbReference type="STRING" id="1064592.G0VEJ7"/>
<dbReference type="CDD" id="cd20558">
    <property type="entry name" value="CYCLIN_ScPCL7-like"/>
    <property type="match status" value="1"/>
</dbReference>
<dbReference type="SUPFAM" id="SSF47954">
    <property type="entry name" value="Cyclin-like"/>
    <property type="match status" value="1"/>
</dbReference>
<gene>
    <name evidence="2" type="primary">NCAS0D04070</name>
    <name evidence="2" type="ordered locus">NCAS_0D04070</name>
</gene>
<dbReference type="HOGENOM" id="CLU_043984_0_0_1"/>
<dbReference type="Proteomes" id="UP000001640">
    <property type="component" value="Chromosome 4"/>
</dbReference>
<dbReference type="InterPro" id="IPR013922">
    <property type="entry name" value="Cyclin_PHO80-like"/>
</dbReference>
<dbReference type="OrthoDB" id="5304883at2759"/>
<protein>
    <submittedName>
        <fullName evidence="2">Uncharacterized protein</fullName>
    </submittedName>
</protein>
<sequence>MLDREFFSDGDEDLITRNNSSNNNDGSSKLDLNRVGDGETNLFYLHESKPFRIPFNPNFLKSNNNFAELTDDWDSSRSTPIYQSHSASQDNRHHLKKVRFEENETPGVESSTQVENDDDDDDDEHELMINDLELNGIIAPNPLKLHNLNNHSISNASGSSSVSEGRRNVEDLIRSASEVNHYIEKNMNNINTFRSALLNNESLYKSTDDYDTPFNLSRPMSTDTSDSCDAKLITNDMSHIAIQDHNDDDHSSFEFETLPAKKQIPFVDDDYYKNRNTPIEEYTSLLTPKEIDEASEKFQELNTDEAITNMRESIEEILQMSNRELSIDEPLDEMIAFSNFKMKSPPSLSYADFIQRIQNKCEYDPHVYLIATYLLQTLLLIREEHSRKLKLRFKFEKSDVHRLIIATVRIATKLLEDHVHSHEYFCKVSGISKKLLSKLEVSLLLCLKNECLLMTKGKMAASIDILRELKALH</sequence>
<evidence type="ECO:0000313" key="3">
    <source>
        <dbReference type="Proteomes" id="UP000001640"/>
    </source>
</evidence>
<dbReference type="GO" id="GO:0019901">
    <property type="term" value="F:protein kinase binding"/>
    <property type="evidence" value="ECO:0007669"/>
    <property type="project" value="InterPro"/>
</dbReference>
<dbReference type="RefSeq" id="XP_003676349.1">
    <property type="nucleotide sequence ID" value="XM_003676301.1"/>
</dbReference>
<dbReference type="GO" id="GO:0000307">
    <property type="term" value="C:cyclin-dependent protein kinase holoenzyme complex"/>
    <property type="evidence" value="ECO:0007669"/>
    <property type="project" value="TreeGrafter"/>
</dbReference>